<dbReference type="Proteomes" id="UP000017559">
    <property type="component" value="Unassembled WGS sequence"/>
</dbReference>
<comment type="caution">
    <text evidence="1">The sequence shown here is derived from an EMBL/GenBank/DDBJ whole genome shotgun (WGS) entry which is preliminary data.</text>
</comment>
<reference evidence="1 2" key="1">
    <citation type="journal article" date="2014" name="BMC Genomics">
        <title>Genome and secretome analysis of the hemibiotrophic fungal pathogen, Moniliophthora roreri, which causes frosty pod rot disease of cacao: mechanisms of the biotrophic and necrotrophic phases.</title>
        <authorList>
            <person name="Meinhardt L.W."/>
            <person name="Costa G.G.L."/>
            <person name="Thomazella D.P.T."/>
            <person name="Teixeira P.J.P.L."/>
            <person name="Carazzolle M.F."/>
            <person name="Schuster S.C."/>
            <person name="Carlson J.E."/>
            <person name="Guiltinan M.J."/>
            <person name="Mieczkowski P."/>
            <person name="Farmer A."/>
            <person name="Ramaraj T."/>
            <person name="Crozier J."/>
            <person name="Davis R.E."/>
            <person name="Shao J."/>
            <person name="Melnick R.L."/>
            <person name="Pereira G.A.G."/>
            <person name="Bailey B.A."/>
        </authorList>
    </citation>
    <scope>NUCLEOTIDE SEQUENCE [LARGE SCALE GENOMIC DNA]</scope>
    <source>
        <strain evidence="1 2">MCA 2997</strain>
    </source>
</reference>
<gene>
    <name evidence="1" type="ORF">Moror_5093</name>
</gene>
<dbReference type="AlphaFoldDB" id="V2W439"/>
<accession>V2W439</accession>
<keyword evidence="2" id="KW-1185">Reference proteome</keyword>
<proteinExistence type="predicted"/>
<dbReference type="OrthoDB" id="3246731at2759"/>
<evidence type="ECO:0000313" key="2">
    <source>
        <dbReference type="Proteomes" id="UP000017559"/>
    </source>
</evidence>
<sequence length="113" mass="13346">MYLYSIRLKVQAPIFNLTGISQFLWSISPSGRADLYEPHWMLTNLDPYEHLECILRLCITHFHWNITKTHCHAYVQKVMRGLMCHHHTAWNETLKYIATYGGKAGNDWLQDKI</sequence>
<dbReference type="EMBL" id="AWSO01002381">
    <property type="protein sequence ID" value="ESK81563.1"/>
    <property type="molecule type" value="Genomic_DNA"/>
</dbReference>
<organism evidence="1 2">
    <name type="scientific">Moniliophthora roreri (strain MCA 2997)</name>
    <name type="common">Cocoa frosty pod rot fungus</name>
    <name type="synonym">Crinipellis roreri</name>
    <dbReference type="NCBI Taxonomy" id="1381753"/>
    <lineage>
        <taxon>Eukaryota</taxon>
        <taxon>Fungi</taxon>
        <taxon>Dikarya</taxon>
        <taxon>Basidiomycota</taxon>
        <taxon>Agaricomycotina</taxon>
        <taxon>Agaricomycetes</taxon>
        <taxon>Agaricomycetidae</taxon>
        <taxon>Agaricales</taxon>
        <taxon>Marasmiineae</taxon>
        <taxon>Marasmiaceae</taxon>
        <taxon>Moniliophthora</taxon>
    </lineage>
</organism>
<evidence type="ECO:0000313" key="1">
    <source>
        <dbReference type="EMBL" id="ESK81563.1"/>
    </source>
</evidence>
<protein>
    <submittedName>
        <fullName evidence="1">Uncharacterized protein</fullName>
    </submittedName>
</protein>
<name>V2W439_MONRO</name>
<dbReference type="KEGG" id="mrr:Moror_5093"/>
<dbReference type="HOGENOM" id="CLU_2134153_0_0_1"/>